<proteinExistence type="predicted"/>
<accession>A0A2C6KQY9</accession>
<gene>
    <name evidence="2" type="ORF">CSUI_006671</name>
</gene>
<evidence type="ECO:0000256" key="1">
    <source>
        <dbReference type="SAM" id="Phobius"/>
    </source>
</evidence>
<organism evidence="2 3">
    <name type="scientific">Cystoisospora suis</name>
    <dbReference type="NCBI Taxonomy" id="483139"/>
    <lineage>
        <taxon>Eukaryota</taxon>
        <taxon>Sar</taxon>
        <taxon>Alveolata</taxon>
        <taxon>Apicomplexa</taxon>
        <taxon>Conoidasida</taxon>
        <taxon>Coccidia</taxon>
        <taxon>Eucoccidiorida</taxon>
        <taxon>Eimeriorina</taxon>
        <taxon>Sarcocystidae</taxon>
        <taxon>Cystoisospora</taxon>
    </lineage>
</organism>
<sequence>LSSDSFTLAILNGCSSDLLLSAFGVVVLGLRFGALFLGVVAGSSSSSSEVRTNGILSLGSFPFVVPFLSALGVVHMRFGSSSSGTIGSFLGSAIVSFVSLHCPPVCSVFGGCCSGLLKEN</sequence>
<dbReference type="VEuPathDB" id="ToxoDB:CSUI_006671"/>
<dbReference type="Proteomes" id="UP000221165">
    <property type="component" value="Unassembled WGS sequence"/>
</dbReference>
<keyword evidence="1" id="KW-0812">Transmembrane</keyword>
<dbReference type="EMBL" id="MIGC01003403">
    <property type="protein sequence ID" value="PHJ19499.1"/>
    <property type="molecule type" value="Genomic_DNA"/>
</dbReference>
<evidence type="ECO:0000313" key="3">
    <source>
        <dbReference type="Proteomes" id="UP000221165"/>
    </source>
</evidence>
<keyword evidence="3" id="KW-1185">Reference proteome</keyword>
<protein>
    <recommendedName>
        <fullName evidence="4">Transmembrane protein</fullName>
    </recommendedName>
</protein>
<dbReference type="RefSeq" id="XP_067921198.1">
    <property type="nucleotide sequence ID" value="XM_068066825.1"/>
</dbReference>
<evidence type="ECO:0008006" key="4">
    <source>
        <dbReference type="Google" id="ProtNLM"/>
    </source>
</evidence>
<dbReference type="GeneID" id="94430036"/>
<name>A0A2C6KQY9_9APIC</name>
<feature type="transmembrane region" description="Helical" evidence="1">
    <location>
        <begin position="94"/>
        <end position="117"/>
    </location>
</feature>
<evidence type="ECO:0000313" key="2">
    <source>
        <dbReference type="EMBL" id="PHJ19499.1"/>
    </source>
</evidence>
<comment type="caution">
    <text evidence="2">The sequence shown here is derived from an EMBL/GenBank/DDBJ whole genome shotgun (WGS) entry which is preliminary data.</text>
</comment>
<keyword evidence="1" id="KW-0472">Membrane</keyword>
<reference evidence="2 3" key="1">
    <citation type="journal article" date="2017" name="Int. J. Parasitol.">
        <title>The genome of the protozoan parasite Cystoisospora suis and a reverse vaccinology approach to identify vaccine candidates.</title>
        <authorList>
            <person name="Palmieri N."/>
            <person name="Shrestha A."/>
            <person name="Ruttkowski B."/>
            <person name="Beck T."/>
            <person name="Vogl C."/>
            <person name="Tomley F."/>
            <person name="Blake D.P."/>
            <person name="Joachim A."/>
        </authorList>
    </citation>
    <scope>NUCLEOTIDE SEQUENCE [LARGE SCALE GENOMIC DNA]</scope>
    <source>
        <strain evidence="2 3">Wien I</strain>
    </source>
</reference>
<feature type="transmembrane region" description="Helical" evidence="1">
    <location>
        <begin position="20"/>
        <end position="42"/>
    </location>
</feature>
<feature type="non-terminal residue" evidence="2">
    <location>
        <position position="1"/>
    </location>
</feature>
<feature type="transmembrane region" description="Helical" evidence="1">
    <location>
        <begin position="54"/>
        <end position="74"/>
    </location>
</feature>
<keyword evidence="1" id="KW-1133">Transmembrane helix</keyword>
<dbReference type="AlphaFoldDB" id="A0A2C6KQY9"/>